<organism evidence="1 2">
    <name type="scientific">Allopontixanthobacter sediminis</name>
    <dbReference type="NCBI Taxonomy" id="1689985"/>
    <lineage>
        <taxon>Bacteria</taxon>
        <taxon>Pseudomonadati</taxon>
        <taxon>Pseudomonadota</taxon>
        <taxon>Alphaproteobacteria</taxon>
        <taxon>Sphingomonadales</taxon>
        <taxon>Erythrobacteraceae</taxon>
        <taxon>Allopontixanthobacter</taxon>
    </lineage>
</organism>
<name>A0A845AYR2_9SPHN</name>
<dbReference type="Proteomes" id="UP000431922">
    <property type="component" value="Unassembled WGS sequence"/>
</dbReference>
<dbReference type="OrthoDB" id="7173769at2"/>
<sequence length="58" mass="6333">MAKAKFTPGDLVELKSGGPVMTVEKEGYEQDTWGCTWFAGDKHQQNTFSGVALKLADI</sequence>
<dbReference type="Pfam" id="PF09926">
    <property type="entry name" value="DUF2158"/>
    <property type="match status" value="1"/>
</dbReference>
<evidence type="ECO:0000313" key="1">
    <source>
        <dbReference type="EMBL" id="MXP43066.1"/>
    </source>
</evidence>
<dbReference type="EMBL" id="WTYL01000001">
    <property type="protein sequence ID" value="MXP43066.1"/>
    <property type="molecule type" value="Genomic_DNA"/>
</dbReference>
<dbReference type="AlphaFoldDB" id="A0A845AYR2"/>
<reference evidence="1 2" key="1">
    <citation type="submission" date="2019-12" db="EMBL/GenBank/DDBJ databases">
        <title>Genomic-based taxomic classification of the family Erythrobacteraceae.</title>
        <authorList>
            <person name="Xu L."/>
        </authorList>
    </citation>
    <scope>NUCLEOTIDE SEQUENCE [LARGE SCALE GENOMIC DNA]</scope>
    <source>
        <strain evidence="1 2">KCTC 42453</strain>
    </source>
</reference>
<dbReference type="InterPro" id="IPR019226">
    <property type="entry name" value="DUF2158"/>
</dbReference>
<accession>A0A845AYR2</accession>
<proteinExistence type="predicted"/>
<comment type="caution">
    <text evidence="1">The sequence shown here is derived from an EMBL/GenBank/DDBJ whole genome shotgun (WGS) entry which is preliminary data.</text>
</comment>
<keyword evidence="2" id="KW-1185">Reference proteome</keyword>
<evidence type="ECO:0000313" key="2">
    <source>
        <dbReference type="Proteomes" id="UP000431922"/>
    </source>
</evidence>
<dbReference type="RefSeq" id="WP_160754715.1">
    <property type="nucleotide sequence ID" value="NZ_WTYL01000001.1"/>
</dbReference>
<protein>
    <submittedName>
        <fullName evidence="1">DUF2158 domain-containing protein</fullName>
    </submittedName>
</protein>
<gene>
    <name evidence="1" type="ORF">GRI65_01195</name>
</gene>